<keyword evidence="3" id="KW-1185">Reference proteome</keyword>
<comment type="caution">
    <text evidence="2">The sequence shown here is derived from an EMBL/GenBank/DDBJ whole genome shotgun (WGS) entry which is preliminary data.</text>
</comment>
<sequence>MHIRLKDLTYPAIALVVALLLRYLVVESTDLALHCDMHRWEGWCGVRTALVLSFFRQDLGWVALVLSLLACWRQNLLMARLSLALAVAGLILYSYEPAAVAALVAAMLLARLDVKARRLAQPA</sequence>
<protein>
    <submittedName>
        <fullName evidence="2">Uncharacterized protein</fullName>
    </submittedName>
</protein>
<organism evidence="2 3">
    <name type="scientific">Lautropia mirabilis ATCC 51599</name>
    <dbReference type="NCBI Taxonomy" id="887898"/>
    <lineage>
        <taxon>Bacteria</taxon>
        <taxon>Pseudomonadati</taxon>
        <taxon>Pseudomonadota</taxon>
        <taxon>Betaproteobacteria</taxon>
        <taxon>Burkholderiales</taxon>
        <taxon>Burkholderiaceae</taxon>
        <taxon>Lautropia</taxon>
    </lineage>
</organism>
<keyword evidence="1" id="KW-0472">Membrane</keyword>
<proteinExistence type="predicted"/>
<evidence type="ECO:0000313" key="3">
    <source>
        <dbReference type="Proteomes" id="UP000011021"/>
    </source>
</evidence>
<dbReference type="HOGENOM" id="CLU_2012374_0_0_4"/>
<dbReference type="Proteomes" id="UP000011021">
    <property type="component" value="Unassembled WGS sequence"/>
</dbReference>
<dbReference type="EMBL" id="AEQP01000008">
    <property type="protein sequence ID" value="EFV94918.1"/>
    <property type="molecule type" value="Genomic_DNA"/>
</dbReference>
<reference evidence="2 3" key="1">
    <citation type="submission" date="2010-12" db="EMBL/GenBank/DDBJ databases">
        <authorList>
            <person name="Muzny D."/>
            <person name="Qin X."/>
            <person name="Deng J."/>
            <person name="Jiang H."/>
            <person name="Liu Y."/>
            <person name="Qu J."/>
            <person name="Song X.-Z."/>
            <person name="Zhang L."/>
            <person name="Thornton R."/>
            <person name="Coyle M."/>
            <person name="Francisco L."/>
            <person name="Jackson L."/>
            <person name="Javaid M."/>
            <person name="Korchina V."/>
            <person name="Kovar C."/>
            <person name="Mata R."/>
            <person name="Mathew T."/>
            <person name="Ngo R."/>
            <person name="Nguyen L."/>
            <person name="Nguyen N."/>
            <person name="Okwuonu G."/>
            <person name="Ongeri F."/>
            <person name="Pham C."/>
            <person name="Simmons D."/>
            <person name="Wilczek-Boney K."/>
            <person name="Hale W."/>
            <person name="Jakkamsetti A."/>
            <person name="Pham P."/>
            <person name="Ruth R."/>
            <person name="San Lucas F."/>
            <person name="Warren J."/>
            <person name="Zhang J."/>
            <person name="Zhao Z."/>
            <person name="Zhou C."/>
            <person name="Zhu D."/>
            <person name="Lee S."/>
            <person name="Bess C."/>
            <person name="Blankenburg K."/>
            <person name="Forbes L."/>
            <person name="Fu Q."/>
            <person name="Gubbala S."/>
            <person name="Hirani K."/>
            <person name="Jayaseelan J.C."/>
            <person name="Lara F."/>
            <person name="Munidasa M."/>
            <person name="Palculict T."/>
            <person name="Patil S."/>
            <person name="Pu L.-L."/>
            <person name="Saada N."/>
            <person name="Tang L."/>
            <person name="Weissenberger G."/>
            <person name="Zhu Y."/>
            <person name="Hemphill L."/>
            <person name="Shang Y."/>
            <person name="Youmans B."/>
            <person name="Ayvaz T."/>
            <person name="Ross M."/>
            <person name="Santibanez J."/>
            <person name="Aqrawi P."/>
            <person name="Gross S."/>
            <person name="Joshi V."/>
            <person name="Fowler G."/>
            <person name="Nazareth L."/>
            <person name="Reid J."/>
            <person name="Worley K."/>
            <person name="Petrosino J."/>
            <person name="Highlander S."/>
            <person name="Gibbs R."/>
        </authorList>
    </citation>
    <scope>NUCLEOTIDE SEQUENCE [LARGE SCALE GENOMIC DNA]</scope>
    <source>
        <strain evidence="2 3">ATCC 51599</strain>
    </source>
</reference>
<feature type="transmembrane region" description="Helical" evidence="1">
    <location>
        <begin position="83"/>
        <end position="109"/>
    </location>
</feature>
<accession>E7RXC2</accession>
<feature type="transmembrane region" description="Helical" evidence="1">
    <location>
        <begin position="7"/>
        <end position="26"/>
    </location>
</feature>
<name>E7RXC2_9BURK</name>
<evidence type="ECO:0000313" key="2">
    <source>
        <dbReference type="EMBL" id="EFV94918.1"/>
    </source>
</evidence>
<dbReference type="AlphaFoldDB" id="E7RXC2"/>
<gene>
    <name evidence="2" type="ORF">HMPREF0551_1335</name>
</gene>
<keyword evidence="1" id="KW-1133">Transmembrane helix</keyword>
<evidence type="ECO:0000256" key="1">
    <source>
        <dbReference type="SAM" id="Phobius"/>
    </source>
</evidence>
<feature type="transmembrane region" description="Helical" evidence="1">
    <location>
        <begin position="46"/>
        <end position="71"/>
    </location>
</feature>
<keyword evidence="1" id="KW-0812">Transmembrane</keyword>